<dbReference type="InterPro" id="IPR044880">
    <property type="entry name" value="NCX_ion-bd_dom_sf"/>
</dbReference>
<dbReference type="InterPro" id="IPR004798">
    <property type="entry name" value="CAX-like"/>
</dbReference>
<evidence type="ECO:0000256" key="4">
    <source>
        <dbReference type="ARBA" id="ARBA00022692"/>
    </source>
</evidence>
<keyword evidence="6 9" id="KW-1133">Transmembrane helix</keyword>
<evidence type="ECO:0000313" key="12">
    <source>
        <dbReference type="Proteomes" id="UP001165060"/>
    </source>
</evidence>
<dbReference type="Proteomes" id="UP001165060">
    <property type="component" value="Unassembled WGS sequence"/>
</dbReference>
<feature type="transmembrane region" description="Helical" evidence="9">
    <location>
        <begin position="62"/>
        <end position="81"/>
    </location>
</feature>
<feature type="transmembrane region" description="Helical" evidence="9">
    <location>
        <begin position="278"/>
        <end position="300"/>
    </location>
</feature>
<dbReference type="Pfam" id="PF01699">
    <property type="entry name" value="Na_Ca_ex"/>
    <property type="match status" value="2"/>
</dbReference>
<keyword evidence="7 9" id="KW-0406">Ion transport</keyword>
<evidence type="ECO:0000256" key="8">
    <source>
        <dbReference type="ARBA" id="ARBA00023136"/>
    </source>
</evidence>
<dbReference type="NCBIfam" id="TIGR00378">
    <property type="entry name" value="cax"/>
    <property type="match status" value="1"/>
</dbReference>
<feature type="transmembrane region" description="Helical" evidence="9">
    <location>
        <begin position="239"/>
        <end position="258"/>
    </location>
</feature>
<feature type="transmembrane region" description="Helical" evidence="9">
    <location>
        <begin position="312"/>
        <end position="335"/>
    </location>
</feature>
<proteinExistence type="inferred from homology"/>
<dbReference type="InterPro" id="IPR004837">
    <property type="entry name" value="NaCa_Exmemb"/>
</dbReference>
<feature type="transmembrane region" description="Helical" evidence="9">
    <location>
        <begin position="341"/>
        <end position="362"/>
    </location>
</feature>
<gene>
    <name evidence="11" type="ORF">TeGR_g4362</name>
</gene>
<evidence type="ECO:0000256" key="5">
    <source>
        <dbReference type="ARBA" id="ARBA00022837"/>
    </source>
</evidence>
<dbReference type="NCBIfam" id="TIGR00846">
    <property type="entry name" value="caca2"/>
    <property type="match status" value="1"/>
</dbReference>
<evidence type="ECO:0000256" key="1">
    <source>
        <dbReference type="ARBA" id="ARBA00004127"/>
    </source>
</evidence>
<feature type="transmembrane region" description="Helical" evidence="9">
    <location>
        <begin position="200"/>
        <end position="218"/>
    </location>
</feature>
<keyword evidence="4 9" id="KW-0812">Transmembrane</keyword>
<evidence type="ECO:0000256" key="6">
    <source>
        <dbReference type="ARBA" id="ARBA00022989"/>
    </source>
</evidence>
<accession>A0ABQ6N9E8</accession>
<feature type="domain" description="Sodium/calcium exchanger membrane region" evidence="10">
    <location>
        <begin position="64"/>
        <end position="220"/>
    </location>
</feature>
<keyword evidence="9" id="KW-0050">Antiport</keyword>
<evidence type="ECO:0000313" key="11">
    <source>
        <dbReference type="EMBL" id="GMI43597.1"/>
    </source>
</evidence>
<dbReference type="Gene3D" id="1.20.1420.30">
    <property type="entry name" value="NCX, central ion-binding region"/>
    <property type="match status" value="2"/>
</dbReference>
<protein>
    <recommendedName>
        <fullName evidence="10">Sodium/calcium exchanger membrane region domain-containing protein</fullName>
    </recommendedName>
</protein>
<evidence type="ECO:0000256" key="7">
    <source>
        <dbReference type="ARBA" id="ARBA00023065"/>
    </source>
</evidence>
<feature type="transmembrane region" description="Helical" evidence="9">
    <location>
        <begin position="93"/>
        <end position="115"/>
    </location>
</feature>
<feature type="domain" description="Sodium/calcium exchanger membrane region" evidence="10">
    <location>
        <begin position="245"/>
        <end position="383"/>
    </location>
</feature>
<keyword evidence="5 9" id="KW-0106">Calcium</keyword>
<dbReference type="PANTHER" id="PTHR31503:SF22">
    <property type="entry name" value="VACUOLAR CALCIUM ION TRANSPORTER"/>
    <property type="match status" value="1"/>
</dbReference>
<evidence type="ECO:0000259" key="10">
    <source>
        <dbReference type="Pfam" id="PF01699"/>
    </source>
</evidence>
<feature type="transmembrane region" description="Helical" evidence="9">
    <location>
        <begin position="35"/>
        <end position="56"/>
    </location>
</feature>
<dbReference type="PANTHER" id="PTHR31503">
    <property type="entry name" value="VACUOLAR CALCIUM ION TRANSPORTER"/>
    <property type="match status" value="1"/>
</dbReference>
<sequence>MVSLSIDADDEPKEAPKGVLDDGIGVYLKRSLGEVLFGTKLNILGLCIPLAFIAKHQEWDQGYIFAFSLLAIAPIAERIGFVTEQLALYTNPTIGGLLNASMGNITELIICIIAIKTGELRVVQLSLLGSILSNLMLVLGCAFLAGGMRHPIQNFNKSASSTNASLLMLAVLCLVLPSALQTSGGLGSDEAEALSKDLELSRFSSVLMLLVYAATIIFQLKTHTHLFDEEDDEDEESILGFWGAMFWMAVITVLLAFLSEFLVVTIKGASESYGISSYFLTTIVLPIVGNAAEHAAAVVMAYKNKMEISMGVAVGSATQIALFVIPACVVVGWAADVDLDLDFSVFDTMAMVSSVLVVVMIIQHGESHWLHGLMLVTAYIIVAGAYWVHVDESLE</sequence>
<keyword evidence="2 9" id="KW-0813">Transport</keyword>
<keyword evidence="3 9" id="KW-0109">Calcium transport</keyword>
<feature type="transmembrane region" description="Helical" evidence="9">
    <location>
        <begin position="127"/>
        <end position="148"/>
    </location>
</feature>
<feature type="transmembrane region" description="Helical" evidence="9">
    <location>
        <begin position="160"/>
        <end position="180"/>
    </location>
</feature>
<feature type="transmembrane region" description="Helical" evidence="9">
    <location>
        <begin position="369"/>
        <end position="388"/>
    </location>
</feature>
<reference evidence="11 12" key="1">
    <citation type="journal article" date="2023" name="Commun. Biol.">
        <title>Genome analysis of Parmales, the sister group of diatoms, reveals the evolutionary specialization of diatoms from phago-mixotrophs to photoautotrophs.</title>
        <authorList>
            <person name="Ban H."/>
            <person name="Sato S."/>
            <person name="Yoshikawa S."/>
            <person name="Yamada K."/>
            <person name="Nakamura Y."/>
            <person name="Ichinomiya M."/>
            <person name="Sato N."/>
            <person name="Blanc-Mathieu R."/>
            <person name="Endo H."/>
            <person name="Kuwata A."/>
            <person name="Ogata H."/>
        </authorList>
    </citation>
    <scope>NUCLEOTIDE SEQUENCE [LARGE SCALE GENOMIC DNA]</scope>
</reference>
<dbReference type="InterPro" id="IPR004713">
    <property type="entry name" value="CaH_exchang"/>
</dbReference>
<keyword evidence="8 9" id="KW-0472">Membrane</keyword>
<comment type="similarity">
    <text evidence="9">Belongs to the Ca(2+):cation antiporter (CaCA) (TC 2.A.19) family.</text>
</comment>
<evidence type="ECO:0000256" key="3">
    <source>
        <dbReference type="ARBA" id="ARBA00022568"/>
    </source>
</evidence>
<organism evidence="11 12">
    <name type="scientific">Tetraparma gracilis</name>
    <dbReference type="NCBI Taxonomy" id="2962635"/>
    <lineage>
        <taxon>Eukaryota</taxon>
        <taxon>Sar</taxon>
        <taxon>Stramenopiles</taxon>
        <taxon>Ochrophyta</taxon>
        <taxon>Bolidophyceae</taxon>
        <taxon>Parmales</taxon>
        <taxon>Triparmaceae</taxon>
        <taxon>Tetraparma</taxon>
    </lineage>
</organism>
<name>A0ABQ6N9E8_9STRA</name>
<comment type="caution">
    <text evidence="11">The sequence shown here is derived from an EMBL/GenBank/DDBJ whole genome shotgun (WGS) entry which is preliminary data.</text>
</comment>
<evidence type="ECO:0000256" key="9">
    <source>
        <dbReference type="RuleBase" id="RU365028"/>
    </source>
</evidence>
<keyword evidence="12" id="KW-1185">Reference proteome</keyword>
<comment type="subcellular location">
    <subcellularLocation>
        <location evidence="1">Endomembrane system</location>
        <topology evidence="1">Multi-pass membrane protein</topology>
    </subcellularLocation>
</comment>
<dbReference type="EMBL" id="BRYB01001132">
    <property type="protein sequence ID" value="GMI43597.1"/>
    <property type="molecule type" value="Genomic_DNA"/>
</dbReference>
<evidence type="ECO:0000256" key="2">
    <source>
        <dbReference type="ARBA" id="ARBA00022448"/>
    </source>
</evidence>